<dbReference type="OrthoDB" id="9425590at2759"/>
<evidence type="ECO:0000256" key="2">
    <source>
        <dbReference type="ARBA" id="ARBA00022801"/>
    </source>
</evidence>
<comment type="caution">
    <text evidence="6">Lacks conserved residue(s) required for the propagation of feature annotation.</text>
</comment>
<keyword evidence="12" id="KW-1185">Reference proteome</keyword>
<dbReference type="InterPro" id="IPR001314">
    <property type="entry name" value="Peptidase_S1A"/>
</dbReference>
<dbReference type="InterPro" id="IPR015352">
    <property type="entry name" value="Hepsin-SRCR_dom"/>
</dbReference>
<dbReference type="GO" id="GO:0016020">
    <property type="term" value="C:membrane"/>
    <property type="evidence" value="ECO:0007669"/>
    <property type="project" value="InterPro"/>
</dbReference>
<dbReference type="InterPro" id="IPR018114">
    <property type="entry name" value="TRYPSIN_HIS"/>
</dbReference>
<dbReference type="InterPro" id="IPR001190">
    <property type="entry name" value="SRCR"/>
</dbReference>
<dbReference type="InterPro" id="IPR036772">
    <property type="entry name" value="SRCR-like_dom_sf"/>
</dbReference>
<keyword evidence="3 7" id="KW-0720">Serine protease</keyword>
<dbReference type="PROSITE" id="PS50240">
    <property type="entry name" value="TRYPSIN_DOM"/>
    <property type="match status" value="1"/>
</dbReference>
<dbReference type="Gene3D" id="3.10.250.10">
    <property type="entry name" value="SRCR-like domain"/>
    <property type="match status" value="1"/>
</dbReference>
<sequence length="426" mass="47160">MTEKKNGSAGVTFLTPCRVAGVCLTVVLLGGIGAAVWAVVTFCIREEDTGLYDVQVNSNPSSDLRLRVFDSAERRWRHLCSSEANQLLANISCEEMGFVSVVNYSVSSIPEGSNDREEFFCVNEKELTYGKKIKESLYPCDCETGQVLSLLCQDCGRRSLTEDRIVGGVDARQGSWPWQVSLQYDGVHQCGGSIISDRWIVSAAHCFPERNRQVSRWRVLLGSIYNKLTHKNVRVLEVKTVVYHSSYLPFVDPNIDDNSRDIAVLALAQPLHFTDYIQPVCLPHYGQRLIDGQMGTVTGWGNVGYYGTLADVLQEANVPIINDAVCNAPDYYDNQITTSMFCAGFEKGGTDACQGDSGGPFVAEDSLSKASRYRLLGVVSWGTGCAMAKKPGVYTRVSRFLPWISSAMRTYHNSPGVHKMARTWEH</sequence>
<dbReference type="Ensembl" id="ENSSTUT00000044246.1">
    <property type="protein sequence ID" value="ENSSTUP00000042367.1"/>
    <property type="gene ID" value="ENSSTUG00000017917.1"/>
</dbReference>
<reference evidence="11" key="1">
    <citation type="submission" date="2025-08" db="UniProtKB">
        <authorList>
            <consortium name="Ensembl"/>
        </authorList>
    </citation>
    <scope>IDENTIFICATION</scope>
</reference>
<organism evidence="11 12">
    <name type="scientific">Salmo trutta</name>
    <name type="common">Brown trout</name>
    <dbReference type="NCBI Taxonomy" id="8032"/>
    <lineage>
        <taxon>Eukaryota</taxon>
        <taxon>Metazoa</taxon>
        <taxon>Chordata</taxon>
        <taxon>Craniata</taxon>
        <taxon>Vertebrata</taxon>
        <taxon>Euteleostomi</taxon>
        <taxon>Actinopterygii</taxon>
        <taxon>Neopterygii</taxon>
        <taxon>Teleostei</taxon>
        <taxon>Protacanthopterygii</taxon>
        <taxon>Salmoniformes</taxon>
        <taxon>Salmonidae</taxon>
        <taxon>Salmoninae</taxon>
        <taxon>Salmo</taxon>
    </lineage>
</organism>
<keyword evidence="8" id="KW-0812">Transmembrane</keyword>
<keyword evidence="5" id="KW-0325">Glycoprotein</keyword>
<dbReference type="Pfam" id="PF09272">
    <property type="entry name" value="Hepsin-SRCR"/>
    <property type="match status" value="1"/>
</dbReference>
<dbReference type="GeneTree" id="ENSGT00940000159697"/>
<accession>A0A673Z656</accession>
<dbReference type="FunFam" id="2.40.10.10:FF:000003">
    <property type="entry name" value="Transmembrane serine protease 3"/>
    <property type="match status" value="1"/>
</dbReference>
<dbReference type="GO" id="GO:0004252">
    <property type="term" value="F:serine-type endopeptidase activity"/>
    <property type="evidence" value="ECO:0007669"/>
    <property type="project" value="InterPro"/>
</dbReference>
<dbReference type="PROSITE" id="PS00134">
    <property type="entry name" value="TRYPSIN_HIS"/>
    <property type="match status" value="1"/>
</dbReference>
<keyword evidence="8" id="KW-0472">Membrane</keyword>
<dbReference type="PANTHER" id="PTHR24252:SF7">
    <property type="entry name" value="HYALIN"/>
    <property type="match status" value="1"/>
</dbReference>
<evidence type="ECO:0000256" key="4">
    <source>
        <dbReference type="ARBA" id="ARBA00023157"/>
    </source>
</evidence>
<protein>
    <submittedName>
        <fullName evidence="11">Hepsin</fullName>
    </submittedName>
</protein>
<dbReference type="InterPro" id="IPR009003">
    <property type="entry name" value="Peptidase_S1_PA"/>
</dbReference>
<dbReference type="Pfam" id="PF00089">
    <property type="entry name" value="Trypsin"/>
    <property type="match status" value="1"/>
</dbReference>
<keyword evidence="4" id="KW-1015">Disulfide bond</keyword>
<dbReference type="CDD" id="cd00190">
    <property type="entry name" value="Tryp_SPc"/>
    <property type="match status" value="1"/>
</dbReference>
<evidence type="ECO:0000256" key="3">
    <source>
        <dbReference type="ARBA" id="ARBA00022825"/>
    </source>
</evidence>
<dbReference type="KEGG" id="stru:115177452"/>
<dbReference type="AlphaFoldDB" id="A0A673Z656"/>
<gene>
    <name evidence="11" type="primary">HPN</name>
    <name evidence="11" type="synonym">LOC115177452</name>
</gene>
<dbReference type="InterPro" id="IPR033116">
    <property type="entry name" value="TRYPSIN_SER"/>
</dbReference>
<proteinExistence type="predicted"/>
<dbReference type="Gene3D" id="2.40.10.10">
    <property type="entry name" value="Trypsin-like serine proteases"/>
    <property type="match status" value="1"/>
</dbReference>
<feature type="domain" description="SRCR" evidence="10">
    <location>
        <begin position="26"/>
        <end position="153"/>
    </location>
</feature>
<keyword evidence="2 7" id="KW-0378">Hydrolase</keyword>
<dbReference type="PRINTS" id="PR00722">
    <property type="entry name" value="CHYMOTRYPSIN"/>
</dbReference>
<evidence type="ECO:0000256" key="8">
    <source>
        <dbReference type="SAM" id="Phobius"/>
    </source>
</evidence>
<dbReference type="PROSITE" id="PS50287">
    <property type="entry name" value="SRCR_2"/>
    <property type="match status" value="1"/>
</dbReference>
<keyword evidence="1 7" id="KW-0645">Protease</keyword>
<dbReference type="SMART" id="SM00020">
    <property type="entry name" value="Tryp_SPc"/>
    <property type="match status" value="1"/>
</dbReference>
<evidence type="ECO:0000256" key="5">
    <source>
        <dbReference type="ARBA" id="ARBA00023180"/>
    </source>
</evidence>
<feature type="transmembrane region" description="Helical" evidence="8">
    <location>
        <begin position="21"/>
        <end position="40"/>
    </location>
</feature>
<dbReference type="SUPFAM" id="SSF56487">
    <property type="entry name" value="SRCR-like"/>
    <property type="match status" value="1"/>
</dbReference>
<dbReference type="Proteomes" id="UP000472277">
    <property type="component" value="Chromosome 37"/>
</dbReference>
<dbReference type="GO" id="GO:0070008">
    <property type="term" value="F:serine-type exopeptidase activity"/>
    <property type="evidence" value="ECO:0007669"/>
    <property type="project" value="InterPro"/>
</dbReference>
<feature type="domain" description="Peptidase S1" evidence="9">
    <location>
        <begin position="165"/>
        <end position="409"/>
    </location>
</feature>
<dbReference type="GO" id="GO:0006508">
    <property type="term" value="P:proteolysis"/>
    <property type="evidence" value="ECO:0007669"/>
    <property type="project" value="UniProtKB-KW"/>
</dbReference>
<dbReference type="InterPro" id="IPR043504">
    <property type="entry name" value="Peptidase_S1_PA_chymotrypsin"/>
</dbReference>
<evidence type="ECO:0000259" key="9">
    <source>
        <dbReference type="PROSITE" id="PS50240"/>
    </source>
</evidence>
<dbReference type="InterPro" id="IPR001254">
    <property type="entry name" value="Trypsin_dom"/>
</dbReference>
<name>A0A673Z656_SALTR</name>
<evidence type="ECO:0000259" key="10">
    <source>
        <dbReference type="PROSITE" id="PS50287"/>
    </source>
</evidence>
<dbReference type="PANTHER" id="PTHR24252">
    <property type="entry name" value="ACROSIN-RELATED"/>
    <property type="match status" value="1"/>
</dbReference>
<reference evidence="11" key="2">
    <citation type="submission" date="2025-09" db="UniProtKB">
        <authorList>
            <consortium name="Ensembl"/>
        </authorList>
    </citation>
    <scope>IDENTIFICATION</scope>
</reference>
<dbReference type="PROSITE" id="PS00135">
    <property type="entry name" value="TRYPSIN_SER"/>
    <property type="match status" value="1"/>
</dbReference>
<evidence type="ECO:0000256" key="7">
    <source>
        <dbReference type="RuleBase" id="RU363034"/>
    </source>
</evidence>
<evidence type="ECO:0000256" key="1">
    <source>
        <dbReference type="ARBA" id="ARBA00022670"/>
    </source>
</evidence>
<keyword evidence="8" id="KW-1133">Transmembrane helix</keyword>
<dbReference type="SUPFAM" id="SSF50494">
    <property type="entry name" value="Trypsin-like serine proteases"/>
    <property type="match status" value="1"/>
</dbReference>
<evidence type="ECO:0000256" key="6">
    <source>
        <dbReference type="PROSITE-ProRule" id="PRU00196"/>
    </source>
</evidence>
<evidence type="ECO:0000313" key="11">
    <source>
        <dbReference type="Ensembl" id="ENSSTUP00000042367.1"/>
    </source>
</evidence>
<evidence type="ECO:0000313" key="12">
    <source>
        <dbReference type="Proteomes" id="UP000472277"/>
    </source>
</evidence>